<organism evidence="1 2">
    <name type="scientific">Calothrix parasitica NIES-267</name>
    <dbReference type="NCBI Taxonomy" id="1973488"/>
    <lineage>
        <taxon>Bacteria</taxon>
        <taxon>Bacillati</taxon>
        <taxon>Cyanobacteriota</taxon>
        <taxon>Cyanophyceae</taxon>
        <taxon>Nostocales</taxon>
        <taxon>Calotrichaceae</taxon>
        <taxon>Calothrix</taxon>
    </lineage>
</organism>
<keyword evidence="2" id="KW-1185">Reference proteome</keyword>
<gene>
    <name evidence="1" type="ORF">NIES267_24920</name>
</gene>
<evidence type="ECO:0000313" key="1">
    <source>
        <dbReference type="EMBL" id="BAY83006.1"/>
    </source>
</evidence>
<protein>
    <recommendedName>
        <fullName evidence="3">CHP1784-containing protein</fullName>
    </recommendedName>
</protein>
<dbReference type="EMBL" id="AP018227">
    <property type="protein sequence ID" value="BAY83006.1"/>
    <property type="molecule type" value="Genomic_DNA"/>
</dbReference>
<reference evidence="1 2" key="1">
    <citation type="submission" date="2017-06" db="EMBL/GenBank/DDBJ databases">
        <title>Genome sequencing of cyanobaciteial culture collection at National Institute for Environmental Studies (NIES).</title>
        <authorList>
            <person name="Hirose Y."/>
            <person name="Shimura Y."/>
            <person name="Fujisawa T."/>
            <person name="Nakamura Y."/>
            <person name="Kawachi M."/>
        </authorList>
    </citation>
    <scope>NUCLEOTIDE SEQUENCE [LARGE SCALE GENOMIC DNA]</scope>
    <source>
        <strain evidence="1 2">NIES-267</strain>
    </source>
</reference>
<dbReference type="AlphaFoldDB" id="A0A1Z4LP46"/>
<dbReference type="Proteomes" id="UP000218418">
    <property type="component" value="Chromosome"/>
</dbReference>
<name>A0A1Z4LP46_9CYAN</name>
<sequence length="145" mass="16237">MLNPQRVTRVYLDELNQLQTSSVGIGTVKLVIEPQNTAAAKAKELITSAQQQITDASTQRELIQLIETIIVYKFPRLSRKEIEKMLGLGELKQTKVYQEAFEEGKQEGKLETVPKLLQQGLSIEQIAEALSLDVKTVRQVASQQS</sequence>
<dbReference type="Pfam" id="PF11103">
    <property type="entry name" value="DUF2887"/>
    <property type="match status" value="1"/>
</dbReference>
<evidence type="ECO:0000313" key="2">
    <source>
        <dbReference type="Proteomes" id="UP000218418"/>
    </source>
</evidence>
<accession>A0A1Z4LP46</accession>
<dbReference type="NCBIfam" id="TIGR01784">
    <property type="entry name" value="T_den_put_tspse"/>
    <property type="match status" value="1"/>
</dbReference>
<dbReference type="InterPro" id="IPR022573">
    <property type="entry name" value="DUF2887"/>
</dbReference>
<dbReference type="InterPro" id="IPR010106">
    <property type="entry name" value="RpnA"/>
</dbReference>
<proteinExistence type="predicted"/>
<evidence type="ECO:0008006" key="3">
    <source>
        <dbReference type="Google" id="ProtNLM"/>
    </source>
</evidence>